<comment type="subcellular location">
    <subcellularLocation>
        <location evidence="2">Cell envelope</location>
    </subcellularLocation>
</comment>
<evidence type="ECO:0000259" key="14">
    <source>
        <dbReference type="Pfam" id="PF14537"/>
    </source>
</evidence>
<dbReference type="Proteomes" id="UP000306791">
    <property type="component" value="Unassembled WGS sequence"/>
</dbReference>
<sequence length="447" mass="49698">MKNYKFKFWHYGLVVTLIVAALITYNLEASDKSFFLSGETSHGHHQIELACTTCHGDGFAGQDFMQQACLNCHAEELVQANDSHPRKKFLDPRNAGLLAHLDARLCVSCHTEHKPEITHEMGVTLAGDFCVHCHSDIAEDRPSHAGFGFDTCASAGCHNYHDNRFLYEDFLAERIDTPDLLANAQLPLRTLVIEWQKTHPDSRPLTAHDMDMEIESVAPETLTGIRHAWADSTHALTNTNCSSCHVDNQTEFTSAEIVTMCGGCHAEQRETFTQGKHGLRFSSQLPEEFRRTVGAMSPVAAQIAMQPAASTELSCTSCHGAHELDMRFAAVEACLGCHDDEHSRNYRASAHFKAWQSDAAEGVSCAGCHLPREENNGRIAINHNQNHNLQPNEKMLPVCLSCHGVEFSVAVLADERQLKSNFRSPVSKGHDTFNLIRDRIARIKTNK</sequence>
<comment type="caution">
    <text evidence="15">The sequence shown here is derived from an EMBL/GenBank/DDBJ whole genome shotgun (WGS) entry which is preliminary data.</text>
</comment>
<evidence type="ECO:0000256" key="11">
    <source>
        <dbReference type="ARBA" id="ARBA00023002"/>
    </source>
</evidence>
<evidence type="ECO:0000256" key="9">
    <source>
        <dbReference type="ARBA" id="ARBA00022837"/>
    </source>
</evidence>
<evidence type="ECO:0000313" key="16">
    <source>
        <dbReference type="Proteomes" id="UP000306791"/>
    </source>
</evidence>
<dbReference type="InterPro" id="IPR012286">
    <property type="entry name" value="Tetrahaem_cytochrome"/>
</dbReference>
<evidence type="ECO:0000256" key="3">
    <source>
        <dbReference type="ARBA" id="ARBA00009288"/>
    </source>
</evidence>
<dbReference type="PANTHER" id="PTHR30633">
    <property type="entry name" value="CYTOCHROME C-552 RESPIRATORY NITRITE REDUCTASE"/>
    <property type="match status" value="1"/>
</dbReference>
<keyword evidence="5" id="KW-0813">Transport</keyword>
<evidence type="ECO:0000256" key="12">
    <source>
        <dbReference type="ARBA" id="ARBA00023004"/>
    </source>
</evidence>
<keyword evidence="12" id="KW-0408">Iron</keyword>
<dbReference type="Gene3D" id="1.10.780.10">
    <property type="entry name" value="Hydroxylamine Oxidoreductase, Chain A, domain 1"/>
    <property type="match status" value="1"/>
</dbReference>
<evidence type="ECO:0000256" key="1">
    <source>
        <dbReference type="ARBA" id="ARBA00001926"/>
    </source>
</evidence>
<keyword evidence="9" id="KW-0106">Calcium</keyword>
<dbReference type="RefSeq" id="WP_138235925.1">
    <property type="nucleotide sequence ID" value="NZ_CP185860.1"/>
</dbReference>
<dbReference type="EC" id="1.7.2.2" evidence="4"/>
<evidence type="ECO:0000256" key="10">
    <source>
        <dbReference type="ARBA" id="ARBA00022982"/>
    </source>
</evidence>
<keyword evidence="6" id="KW-0349">Heme</keyword>
<dbReference type="Gene3D" id="1.10.1130.10">
    <property type="entry name" value="Flavocytochrome C3, Chain A"/>
    <property type="match status" value="2"/>
</dbReference>
<keyword evidence="10" id="KW-0249">Electron transport</keyword>
<dbReference type="PANTHER" id="PTHR30633:SF0">
    <property type="entry name" value="CYTOCHROME C-552"/>
    <property type="match status" value="1"/>
</dbReference>
<evidence type="ECO:0000256" key="6">
    <source>
        <dbReference type="ARBA" id="ARBA00022617"/>
    </source>
</evidence>
<dbReference type="InterPro" id="IPR036280">
    <property type="entry name" value="Multihaem_cyt_sf"/>
</dbReference>
<evidence type="ECO:0000256" key="7">
    <source>
        <dbReference type="ARBA" id="ARBA00022723"/>
    </source>
</evidence>
<feature type="domain" description="Tetrahaem cytochrome" evidence="14">
    <location>
        <begin position="44"/>
        <end position="135"/>
    </location>
</feature>
<dbReference type="SUPFAM" id="SSF48695">
    <property type="entry name" value="Multiheme cytochromes"/>
    <property type="match status" value="1"/>
</dbReference>
<comment type="similarity">
    <text evidence="3">Belongs to the cytochrome c-552 family.</text>
</comment>
<protein>
    <recommendedName>
        <fullName evidence="4">nitrite reductase (cytochrome; ammonia-forming)</fullName>
        <ecNumber evidence="4">1.7.2.2</ecNumber>
    </recommendedName>
</protein>
<dbReference type="InterPro" id="IPR003321">
    <property type="entry name" value="Cyt_c552"/>
</dbReference>
<evidence type="ECO:0000256" key="2">
    <source>
        <dbReference type="ARBA" id="ARBA00004196"/>
    </source>
</evidence>
<comment type="cofactor">
    <cofactor evidence="1">
        <name>heme c</name>
        <dbReference type="ChEBI" id="CHEBI:61717"/>
    </cofactor>
</comment>
<keyword evidence="7" id="KW-0479">Metal-binding</keyword>
<keyword evidence="8" id="KW-0732">Signal</keyword>
<comment type="catalytic activity">
    <reaction evidence="13">
        <text>6 Fe(III)-[cytochrome c] + NH4(+) + 2 H2O = 6 Fe(II)-[cytochrome c] + nitrite + 8 H(+)</text>
        <dbReference type="Rhea" id="RHEA:13089"/>
        <dbReference type="Rhea" id="RHEA-COMP:10350"/>
        <dbReference type="Rhea" id="RHEA-COMP:14399"/>
        <dbReference type="ChEBI" id="CHEBI:15377"/>
        <dbReference type="ChEBI" id="CHEBI:15378"/>
        <dbReference type="ChEBI" id="CHEBI:16301"/>
        <dbReference type="ChEBI" id="CHEBI:28938"/>
        <dbReference type="ChEBI" id="CHEBI:29033"/>
        <dbReference type="ChEBI" id="CHEBI:29034"/>
        <dbReference type="EC" id="1.7.2.2"/>
    </reaction>
</comment>
<evidence type="ECO:0000256" key="8">
    <source>
        <dbReference type="ARBA" id="ARBA00022729"/>
    </source>
</evidence>
<keyword evidence="11" id="KW-0560">Oxidoreductase</keyword>
<name>A0ABY2UGW3_9GAMM</name>
<dbReference type="Pfam" id="PF14537">
    <property type="entry name" value="Cytochrom_c3_2"/>
    <property type="match status" value="1"/>
</dbReference>
<organism evidence="15 16">
    <name type="scientific">Microbulbifer harenosus</name>
    <dbReference type="NCBI Taxonomy" id="2576840"/>
    <lineage>
        <taxon>Bacteria</taxon>
        <taxon>Pseudomonadati</taxon>
        <taxon>Pseudomonadota</taxon>
        <taxon>Gammaproteobacteria</taxon>
        <taxon>Cellvibrionales</taxon>
        <taxon>Microbulbiferaceae</taxon>
        <taxon>Microbulbifer</taxon>
    </lineage>
</organism>
<proteinExistence type="inferred from homology"/>
<evidence type="ECO:0000256" key="5">
    <source>
        <dbReference type="ARBA" id="ARBA00022448"/>
    </source>
</evidence>
<dbReference type="EMBL" id="VANI01000011">
    <property type="protein sequence ID" value="TLM77017.1"/>
    <property type="molecule type" value="Genomic_DNA"/>
</dbReference>
<accession>A0ABY2UGW3</accession>
<evidence type="ECO:0000256" key="13">
    <source>
        <dbReference type="ARBA" id="ARBA00049131"/>
    </source>
</evidence>
<evidence type="ECO:0000313" key="15">
    <source>
        <dbReference type="EMBL" id="TLM77017.1"/>
    </source>
</evidence>
<evidence type="ECO:0000256" key="4">
    <source>
        <dbReference type="ARBA" id="ARBA00011887"/>
    </source>
</evidence>
<reference evidence="15 16" key="1">
    <citation type="submission" date="2019-05" db="EMBL/GenBank/DDBJ databases">
        <title>Microbulbifer harenosus sp. nov., an alginate-degrading bacterium isolated from coastal sand.</title>
        <authorList>
            <person name="Huang H."/>
            <person name="Mo K."/>
            <person name="Bao S."/>
        </authorList>
    </citation>
    <scope>NUCLEOTIDE SEQUENCE [LARGE SCALE GENOMIC DNA]</scope>
    <source>
        <strain evidence="15 16">HB161719</strain>
    </source>
</reference>
<keyword evidence="16" id="KW-1185">Reference proteome</keyword>
<gene>
    <name evidence="15" type="ORF">FDY93_11705</name>
</gene>